<dbReference type="InterPro" id="IPR013747">
    <property type="entry name" value="ACP_syn_III_C"/>
</dbReference>
<evidence type="ECO:0000256" key="7">
    <source>
        <dbReference type="ARBA" id="ARBA00023098"/>
    </source>
</evidence>
<evidence type="ECO:0000313" key="12">
    <source>
        <dbReference type="EMBL" id="SUZ67119.1"/>
    </source>
</evidence>
<evidence type="ECO:0000259" key="10">
    <source>
        <dbReference type="Pfam" id="PF08541"/>
    </source>
</evidence>
<dbReference type="EMBL" id="UINC01001003">
    <property type="protein sequence ID" value="SUZ67119.1"/>
    <property type="molecule type" value="Genomic_DNA"/>
</dbReference>
<evidence type="ECO:0000256" key="6">
    <source>
        <dbReference type="ARBA" id="ARBA00022832"/>
    </source>
</evidence>
<proteinExistence type="inferred from homology"/>
<dbReference type="HAMAP" id="MF_01815">
    <property type="entry name" value="FabH"/>
    <property type="match status" value="1"/>
</dbReference>
<dbReference type="Gene3D" id="3.40.47.10">
    <property type="match status" value="1"/>
</dbReference>
<dbReference type="PANTHER" id="PTHR34069:SF2">
    <property type="entry name" value="BETA-KETOACYL-[ACYL-CARRIER-PROTEIN] SYNTHASE III"/>
    <property type="match status" value="1"/>
</dbReference>
<accession>A0A381PM44</accession>
<keyword evidence="4" id="KW-0444">Lipid biosynthesis</keyword>
<dbReference type="NCBIfam" id="NF006829">
    <property type="entry name" value="PRK09352.1"/>
    <property type="match status" value="1"/>
</dbReference>
<dbReference type="GO" id="GO:0004315">
    <property type="term" value="F:3-oxoacyl-[acyl-carrier-protein] synthase activity"/>
    <property type="evidence" value="ECO:0007669"/>
    <property type="project" value="InterPro"/>
</dbReference>
<evidence type="ECO:0000259" key="11">
    <source>
        <dbReference type="Pfam" id="PF08545"/>
    </source>
</evidence>
<dbReference type="GO" id="GO:0006633">
    <property type="term" value="P:fatty acid biosynthetic process"/>
    <property type="evidence" value="ECO:0007669"/>
    <property type="project" value="UniProtKB-KW"/>
</dbReference>
<keyword evidence="7" id="KW-0443">Lipid metabolism</keyword>
<dbReference type="SUPFAM" id="SSF53901">
    <property type="entry name" value="Thiolase-like"/>
    <property type="match status" value="1"/>
</dbReference>
<dbReference type="InterPro" id="IPR013751">
    <property type="entry name" value="ACP_syn_III_N"/>
</dbReference>
<evidence type="ECO:0000256" key="2">
    <source>
        <dbReference type="ARBA" id="ARBA00008642"/>
    </source>
</evidence>
<dbReference type="GO" id="GO:0044550">
    <property type="term" value="P:secondary metabolite biosynthetic process"/>
    <property type="evidence" value="ECO:0007669"/>
    <property type="project" value="TreeGrafter"/>
</dbReference>
<evidence type="ECO:0000256" key="4">
    <source>
        <dbReference type="ARBA" id="ARBA00022516"/>
    </source>
</evidence>
<evidence type="ECO:0000256" key="9">
    <source>
        <dbReference type="ARBA" id="ARBA00023315"/>
    </source>
</evidence>
<keyword evidence="6" id="KW-0276">Fatty acid metabolism</keyword>
<dbReference type="NCBIfam" id="TIGR00747">
    <property type="entry name" value="fabH"/>
    <property type="match status" value="1"/>
</dbReference>
<organism evidence="12">
    <name type="scientific">marine metagenome</name>
    <dbReference type="NCBI Taxonomy" id="408172"/>
    <lineage>
        <taxon>unclassified sequences</taxon>
        <taxon>metagenomes</taxon>
        <taxon>ecological metagenomes</taxon>
    </lineage>
</organism>
<comment type="pathway">
    <text evidence="1">Lipid metabolism.</text>
</comment>
<dbReference type="CDD" id="cd00830">
    <property type="entry name" value="KAS_III"/>
    <property type="match status" value="1"/>
</dbReference>
<feature type="domain" description="Beta-ketoacyl-[acyl-carrier-protein] synthase III C-terminal" evidence="10">
    <location>
        <begin position="243"/>
        <end position="332"/>
    </location>
</feature>
<feature type="domain" description="Beta-ketoacyl-[acyl-carrier-protein] synthase III N-terminal" evidence="11">
    <location>
        <begin position="108"/>
        <end position="188"/>
    </location>
</feature>
<keyword evidence="8" id="KW-0275">Fatty acid biosynthesis</keyword>
<evidence type="ECO:0008006" key="13">
    <source>
        <dbReference type="Google" id="ProtNLM"/>
    </source>
</evidence>
<gene>
    <name evidence="12" type="ORF">METZ01_LOCUS19973</name>
</gene>
<evidence type="ECO:0000256" key="8">
    <source>
        <dbReference type="ARBA" id="ARBA00023160"/>
    </source>
</evidence>
<comment type="similarity">
    <text evidence="2">Belongs to the thiolase-like superfamily. FabH family.</text>
</comment>
<dbReference type="InterPro" id="IPR004655">
    <property type="entry name" value="FabH"/>
</dbReference>
<dbReference type="Pfam" id="PF08545">
    <property type="entry name" value="ACP_syn_III"/>
    <property type="match status" value="1"/>
</dbReference>
<keyword evidence="3" id="KW-0963">Cytoplasm</keyword>
<dbReference type="InterPro" id="IPR016039">
    <property type="entry name" value="Thiolase-like"/>
</dbReference>
<sequence>MNKAKIAGIAYNVPDRVVTNHDLEDMMDTTDEWIQTRSGIKERRWVEDGMPNSDMALPACKEAIENAGIKPDDLDAIIVGTVSSDYNFPGMAPIIQQKLGVTTNISAFDISAACSAFIYLLEIGSQFIQTGKYKNILLVGSDVMSCLLDKTPAGRATGVLFGDGAGAAVLQPTDDESCILSTHTYANGKGVEMLHAKAPGSMFYPNRIDAEVIAQGHHLPVQNGREVFKNAVVRMPEAINFALEHNNLSLEDVSLVIAHQANYRILQTSAKRMGMSMDKMYVNIHKYGNTTAATIPIAMCEALEEGKFTKGDIIILTAFGAGYTWASAAIRW</sequence>
<evidence type="ECO:0000256" key="3">
    <source>
        <dbReference type="ARBA" id="ARBA00022490"/>
    </source>
</evidence>
<keyword evidence="5" id="KW-0808">Transferase</keyword>
<dbReference type="Pfam" id="PF08541">
    <property type="entry name" value="ACP_syn_III_C"/>
    <property type="match status" value="1"/>
</dbReference>
<name>A0A381PM44_9ZZZZ</name>
<evidence type="ECO:0000256" key="1">
    <source>
        <dbReference type="ARBA" id="ARBA00005189"/>
    </source>
</evidence>
<dbReference type="AlphaFoldDB" id="A0A381PM44"/>
<evidence type="ECO:0000256" key="5">
    <source>
        <dbReference type="ARBA" id="ARBA00022679"/>
    </source>
</evidence>
<keyword evidence="9" id="KW-0012">Acyltransferase</keyword>
<protein>
    <recommendedName>
        <fullName evidence="13">Beta-ketoacyl-[acyl-carrier-protein] synthase III C-terminal domain-containing protein</fullName>
    </recommendedName>
</protein>
<dbReference type="PANTHER" id="PTHR34069">
    <property type="entry name" value="3-OXOACYL-[ACYL-CARRIER-PROTEIN] SYNTHASE 3"/>
    <property type="match status" value="1"/>
</dbReference>
<reference evidence="12" key="1">
    <citation type="submission" date="2018-05" db="EMBL/GenBank/DDBJ databases">
        <authorList>
            <person name="Lanie J.A."/>
            <person name="Ng W.-L."/>
            <person name="Kazmierczak K.M."/>
            <person name="Andrzejewski T.M."/>
            <person name="Davidsen T.M."/>
            <person name="Wayne K.J."/>
            <person name="Tettelin H."/>
            <person name="Glass J.I."/>
            <person name="Rusch D."/>
            <person name="Podicherti R."/>
            <person name="Tsui H.-C.T."/>
            <person name="Winkler M.E."/>
        </authorList>
    </citation>
    <scope>NUCLEOTIDE SEQUENCE</scope>
</reference>